<dbReference type="InterPro" id="IPR007278">
    <property type="entry name" value="DUF397"/>
</dbReference>
<keyword evidence="3" id="KW-1185">Reference proteome</keyword>
<name>A0A263D9V3_9PSEU</name>
<protein>
    <submittedName>
        <fullName evidence="2">DUF397 domain-containing protein</fullName>
    </submittedName>
</protein>
<organism evidence="2 3">
    <name type="scientific">Amycolatopsis antarctica</name>
    <dbReference type="NCBI Taxonomy" id="1854586"/>
    <lineage>
        <taxon>Bacteria</taxon>
        <taxon>Bacillati</taxon>
        <taxon>Actinomycetota</taxon>
        <taxon>Actinomycetes</taxon>
        <taxon>Pseudonocardiales</taxon>
        <taxon>Pseudonocardiaceae</taxon>
        <taxon>Amycolatopsis</taxon>
    </lineage>
</organism>
<dbReference type="InParanoid" id="A0A263D9V3"/>
<evidence type="ECO:0000259" key="1">
    <source>
        <dbReference type="Pfam" id="PF04149"/>
    </source>
</evidence>
<gene>
    <name evidence="2" type="ORF">CFN78_01175</name>
</gene>
<evidence type="ECO:0000313" key="2">
    <source>
        <dbReference type="EMBL" id="OZM75270.1"/>
    </source>
</evidence>
<evidence type="ECO:0000313" key="3">
    <source>
        <dbReference type="Proteomes" id="UP000242444"/>
    </source>
</evidence>
<accession>A0A263D9V3</accession>
<comment type="caution">
    <text evidence="2">The sequence shown here is derived from an EMBL/GenBank/DDBJ whole genome shotgun (WGS) entry which is preliminary data.</text>
</comment>
<feature type="domain" description="DUF397" evidence="1">
    <location>
        <begin position="7"/>
        <end position="60"/>
    </location>
</feature>
<dbReference type="RefSeq" id="WP_094861046.1">
    <property type="nucleotide sequence ID" value="NZ_NKYE01000001.1"/>
</dbReference>
<sequence length="60" mass="6588">MSSKSSLRWRKSSYSGNANGNCVEVVVSERVVHVRDSKAPLAGVQRFSPRAWSALLAVVR</sequence>
<dbReference type="AlphaFoldDB" id="A0A263D9V3"/>
<dbReference type="Proteomes" id="UP000242444">
    <property type="component" value="Unassembled WGS sequence"/>
</dbReference>
<reference evidence="2 3" key="1">
    <citation type="submission" date="2017-07" db="EMBL/GenBank/DDBJ databases">
        <title>Amycolatopsis antarcticus sp. nov., isolated from the surface of an Antarcticus brown macroalga.</title>
        <authorList>
            <person name="Wang J."/>
            <person name="Leiva S."/>
            <person name="Huang J."/>
            <person name="Huang Y."/>
        </authorList>
    </citation>
    <scope>NUCLEOTIDE SEQUENCE [LARGE SCALE GENOMIC DNA]</scope>
    <source>
        <strain evidence="2 3">AU-G6</strain>
    </source>
</reference>
<proteinExistence type="predicted"/>
<dbReference type="EMBL" id="NKYE01000001">
    <property type="protein sequence ID" value="OZM75270.1"/>
    <property type="molecule type" value="Genomic_DNA"/>
</dbReference>
<dbReference type="Pfam" id="PF04149">
    <property type="entry name" value="DUF397"/>
    <property type="match status" value="1"/>
</dbReference>